<reference evidence="1 2" key="1">
    <citation type="journal article" date="2014" name="Nat. Commun.">
        <title>Molecular traces of alternative social organization in a termite genome.</title>
        <authorList>
            <person name="Terrapon N."/>
            <person name="Li C."/>
            <person name="Robertson H.M."/>
            <person name="Ji L."/>
            <person name="Meng X."/>
            <person name="Booth W."/>
            <person name="Chen Z."/>
            <person name="Childers C.P."/>
            <person name="Glastad K.M."/>
            <person name="Gokhale K."/>
            <person name="Gowin J."/>
            <person name="Gronenberg W."/>
            <person name="Hermansen R.A."/>
            <person name="Hu H."/>
            <person name="Hunt B.G."/>
            <person name="Huylmans A.K."/>
            <person name="Khalil S.M."/>
            <person name="Mitchell R.D."/>
            <person name="Munoz-Torres M.C."/>
            <person name="Mustard J.A."/>
            <person name="Pan H."/>
            <person name="Reese J.T."/>
            <person name="Scharf M.E."/>
            <person name="Sun F."/>
            <person name="Vogel H."/>
            <person name="Xiao J."/>
            <person name="Yang W."/>
            <person name="Yang Z."/>
            <person name="Yang Z."/>
            <person name="Zhou J."/>
            <person name="Zhu J."/>
            <person name="Brent C.S."/>
            <person name="Elsik C.G."/>
            <person name="Goodisman M.A."/>
            <person name="Liberles D.A."/>
            <person name="Roe R.M."/>
            <person name="Vargo E.L."/>
            <person name="Vilcinskas A."/>
            <person name="Wang J."/>
            <person name="Bornberg-Bauer E."/>
            <person name="Korb J."/>
            <person name="Zhang G."/>
            <person name="Liebig J."/>
        </authorList>
    </citation>
    <scope>NUCLEOTIDE SEQUENCE [LARGE SCALE GENOMIC DNA]</scope>
    <source>
        <tissue evidence="1">Whole organism</tissue>
    </source>
</reference>
<proteinExistence type="predicted"/>
<evidence type="ECO:0000313" key="1">
    <source>
        <dbReference type="EMBL" id="KDR02303.1"/>
    </source>
</evidence>
<sequence length="67" mass="7689">MDGLFGNGPGKRSRTRKRTATLTVATWNVRTMMKLMHPRKRLKNSLIIKSTCFEDHVCWKVVGEAVE</sequence>
<dbReference type="EMBL" id="KK853664">
    <property type="protein sequence ID" value="KDR02303.1"/>
    <property type="molecule type" value="Genomic_DNA"/>
</dbReference>
<keyword evidence="2" id="KW-1185">Reference proteome</keyword>
<name>A0A067QHD6_ZOONE</name>
<evidence type="ECO:0000313" key="2">
    <source>
        <dbReference type="Proteomes" id="UP000027135"/>
    </source>
</evidence>
<dbReference type="AlphaFoldDB" id="A0A067QHD6"/>
<protein>
    <submittedName>
        <fullName evidence="1">Uncharacterized protein</fullName>
    </submittedName>
</protein>
<gene>
    <name evidence="1" type="ORF">L798_05431</name>
</gene>
<dbReference type="InParanoid" id="A0A067QHD6"/>
<accession>A0A067QHD6</accession>
<dbReference type="Proteomes" id="UP000027135">
    <property type="component" value="Unassembled WGS sequence"/>
</dbReference>
<organism evidence="1 2">
    <name type="scientific">Zootermopsis nevadensis</name>
    <name type="common">Dampwood termite</name>
    <dbReference type="NCBI Taxonomy" id="136037"/>
    <lineage>
        <taxon>Eukaryota</taxon>
        <taxon>Metazoa</taxon>
        <taxon>Ecdysozoa</taxon>
        <taxon>Arthropoda</taxon>
        <taxon>Hexapoda</taxon>
        <taxon>Insecta</taxon>
        <taxon>Pterygota</taxon>
        <taxon>Neoptera</taxon>
        <taxon>Polyneoptera</taxon>
        <taxon>Dictyoptera</taxon>
        <taxon>Blattodea</taxon>
        <taxon>Blattoidea</taxon>
        <taxon>Termitoidae</taxon>
        <taxon>Termopsidae</taxon>
        <taxon>Zootermopsis</taxon>
    </lineage>
</organism>